<evidence type="ECO:0000256" key="1">
    <source>
        <dbReference type="SAM" id="Phobius"/>
    </source>
</evidence>
<reference evidence="2 3" key="1">
    <citation type="journal article" date="2015" name="Nature">
        <title>rRNA introns, odd ribosomes, and small enigmatic genomes across a large radiation of phyla.</title>
        <authorList>
            <person name="Brown C.T."/>
            <person name="Hug L.A."/>
            <person name="Thomas B.C."/>
            <person name="Sharon I."/>
            <person name="Castelle C.J."/>
            <person name="Singh A."/>
            <person name="Wilkins M.J."/>
            <person name="Williams K.H."/>
            <person name="Banfield J.F."/>
        </authorList>
    </citation>
    <scope>NUCLEOTIDE SEQUENCE [LARGE SCALE GENOMIC DNA]</scope>
</reference>
<organism evidence="2 3">
    <name type="scientific">Candidatus Kaiserbacteria bacterium GW2011_GWC2_52_8b</name>
    <dbReference type="NCBI Taxonomy" id="1618676"/>
    <lineage>
        <taxon>Bacteria</taxon>
        <taxon>Candidatus Kaiseribacteriota</taxon>
    </lineage>
</organism>
<dbReference type="Proteomes" id="UP000034445">
    <property type="component" value="Unassembled WGS sequence"/>
</dbReference>
<evidence type="ECO:0000313" key="3">
    <source>
        <dbReference type="Proteomes" id="UP000034445"/>
    </source>
</evidence>
<evidence type="ECO:0000313" key="2">
    <source>
        <dbReference type="EMBL" id="KKW30873.1"/>
    </source>
</evidence>
<keyword evidence="1" id="KW-0812">Transmembrane</keyword>
<sequence>MTKTTTQRIITIVSYLIIMVLIVSLTGLVGWYFFLRSKTATIVSINTARGFGTAAPLFEGAGGSTYQNVLSNIAPNSSSTAPSVSIKRKPPQLWKISQNPVAGAGFVKSGASTMIYFVERATGYIFSADPETGELVRITNTLRPKIYEAFFTNNGFVIERSLDDAGNIVTFAGTLLAAPAKESATTTEALRGTLLERNIISLAVHPASPEIFYTTLDAKAGLVGTRTLWNGSKMKQVFSSNILDWRMVWLADGRLIITQKAADNTAGYSYEVSQTSVQKSLIGNVSGLTLLPRASSPAILYGASGGGTLSLWAKIDQKTPAVQLPLKTVADKCVWAPSKTVGKVVDMTLFAYCAVPQTLPDGDFLDQWYRGAVHTEDSWWKVDVKSGTAKALFSSAQLASLDVDRPTIDESGNYIAFINAADTSLWLLRLDLEGAATSTD</sequence>
<dbReference type="EMBL" id="LCRF01000030">
    <property type="protein sequence ID" value="KKW30873.1"/>
    <property type="molecule type" value="Genomic_DNA"/>
</dbReference>
<dbReference type="AlphaFoldDB" id="A0A0G1XI03"/>
<evidence type="ECO:0008006" key="4">
    <source>
        <dbReference type="Google" id="ProtNLM"/>
    </source>
</evidence>
<feature type="transmembrane region" description="Helical" evidence="1">
    <location>
        <begin position="12"/>
        <end position="34"/>
    </location>
</feature>
<name>A0A0G1XI03_9BACT</name>
<keyword evidence="1" id="KW-0472">Membrane</keyword>
<dbReference type="SUPFAM" id="SSF82171">
    <property type="entry name" value="DPP6 N-terminal domain-like"/>
    <property type="match status" value="1"/>
</dbReference>
<keyword evidence="1" id="KW-1133">Transmembrane helix</keyword>
<accession>A0A0G1XI03</accession>
<comment type="caution">
    <text evidence="2">The sequence shown here is derived from an EMBL/GenBank/DDBJ whole genome shotgun (WGS) entry which is preliminary data.</text>
</comment>
<gene>
    <name evidence="2" type="ORF">UY74_C0030G0011</name>
</gene>
<protein>
    <recommendedName>
        <fullName evidence="4">WD40 repeat domain-containing protein</fullName>
    </recommendedName>
</protein>
<proteinExistence type="predicted"/>